<keyword evidence="2" id="KW-1185">Reference proteome</keyword>
<dbReference type="KEGG" id="kan:IMCC3317_08600"/>
<evidence type="ECO:0000313" key="1">
    <source>
        <dbReference type="EMBL" id="QHI35514.1"/>
    </source>
</evidence>
<name>A0A7L4ZHV9_9FLAO</name>
<evidence type="ECO:0000313" key="2">
    <source>
        <dbReference type="Proteomes" id="UP000464657"/>
    </source>
</evidence>
<dbReference type="Proteomes" id="UP000464657">
    <property type="component" value="Chromosome"/>
</dbReference>
<organism evidence="1 2">
    <name type="scientific">Kordia antarctica</name>
    <dbReference type="NCBI Taxonomy" id="1218801"/>
    <lineage>
        <taxon>Bacteria</taxon>
        <taxon>Pseudomonadati</taxon>
        <taxon>Bacteroidota</taxon>
        <taxon>Flavobacteriia</taxon>
        <taxon>Flavobacteriales</taxon>
        <taxon>Flavobacteriaceae</taxon>
        <taxon>Kordia</taxon>
    </lineage>
</organism>
<reference evidence="1 2" key="1">
    <citation type="journal article" date="2013" name="Int. J. Syst. Evol. Microbiol.">
        <title>Kordia antarctica sp. nov., isolated from Antarctic seawater.</title>
        <authorList>
            <person name="Baek K."/>
            <person name="Choi A."/>
            <person name="Kang I."/>
            <person name="Lee K."/>
            <person name="Cho J.C."/>
        </authorList>
    </citation>
    <scope>NUCLEOTIDE SEQUENCE [LARGE SCALE GENOMIC DNA]</scope>
    <source>
        <strain evidence="1 2">IMCC3317</strain>
    </source>
</reference>
<sequence>MKSDFFFLAHYSYTKSLATIMKNPNFENINLFEFLKSEFKTRRKRKGIFGTISSFFQLFVFGTFNYQTKKSWNEIHKSIENKLLNFYPELNCKFNGKRPTFIELLKNYGTERIEFKFNKAHVAVTNDSLYVFPFDSAELKDQGAYYDMLEEPFRIVYNTTEKNDKYSVISTISEFISMKSENGKTNIEFKTTELNARTELIFDREITVANTGNRCTSL</sequence>
<dbReference type="OrthoDB" id="1424800at2"/>
<protein>
    <submittedName>
        <fullName evidence="1">Uncharacterized protein</fullName>
    </submittedName>
</protein>
<dbReference type="RefSeq" id="WP_160128254.1">
    <property type="nucleotide sequence ID" value="NZ_CP019288.1"/>
</dbReference>
<proteinExistence type="predicted"/>
<accession>A0A7L4ZHV9</accession>
<gene>
    <name evidence="1" type="ORF">IMCC3317_08600</name>
</gene>
<dbReference type="EMBL" id="CP019288">
    <property type="protein sequence ID" value="QHI35514.1"/>
    <property type="molecule type" value="Genomic_DNA"/>
</dbReference>
<dbReference type="AlphaFoldDB" id="A0A7L4ZHV9"/>